<accession>A0ACC3BJA2</accession>
<proteinExistence type="predicted"/>
<name>A0ACC3BJA2_PYRYE</name>
<dbReference type="Proteomes" id="UP000798662">
    <property type="component" value="Chromosome 1"/>
</dbReference>
<organism evidence="1 2">
    <name type="scientific">Pyropia yezoensis</name>
    <name type="common">Susabi-nori</name>
    <name type="synonym">Porphyra yezoensis</name>
    <dbReference type="NCBI Taxonomy" id="2788"/>
    <lineage>
        <taxon>Eukaryota</taxon>
        <taxon>Rhodophyta</taxon>
        <taxon>Bangiophyceae</taxon>
        <taxon>Bangiales</taxon>
        <taxon>Bangiaceae</taxon>
        <taxon>Pyropia</taxon>
    </lineage>
</organism>
<dbReference type="EMBL" id="CM020618">
    <property type="protein sequence ID" value="KAK1857987.1"/>
    <property type="molecule type" value="Genomic_DNA"/>
</dbReference>
<evidence type="ECO:0000313" key="2">
    <source>
        <dbReference type="Proteomes" id="UP000798662"/>
    </source>
</evidence>
<reference evidence="1" key="1">
    <citation type="submission" date="2019-11" db="EMBL/GenBank/DDBJ databases">
        <title>Nori genome reveals adaptations in red seaweeds to the harsh intertidal environment.</title>
        <authorList>
            <person name="Wang D."/>
            <person name="Mao Y."/>
        </authorList>
    </citation>
    <scope>NUCLEOTIDE SEQUENCE</scope>
    <source>
        <tissue evidence="1">Gametophyte</tissue>
    </source>
</reference>
<keyword evidence="2" id="KW-1185">Reference proteome</keyword>
<evidence type="ECO:0000313" key="1">
    <source>
        <dbReference type="EMBL" id="KAK1857987.1"/>
    </source>
</evidence>
<sequence>MVRWLMGRMALAAGRSAGAQTRYATIGCGAAAALTDFGGPAAAPPPSHHVRECARLAAIIAESGRYRQMPLSGSMPVVAIGGVLTAITNTVGPAGVVVAFLAAVVLVGVQGAARPALSLAAWATGTAGREARKMQGKPDVSSADSSFWQ</sequence>
<protein>
    <submittedName>
        <fullName evidence="1">Uncharacterized protein</fullName>
    </submittedName>
</protein>
<gene>
    <name evidence="1" type="ORF">I4F81_000601</name>
</gene>
<comment type="caution">
    <text evidence="1">The sequence shown here is derived from an EMBL/GenBank/DDBJ whole genome shotgun (WGS) entry which is preliminary data.</text>
</comment>